<comment type="caution">
    <text evidence="2">The sequence shown here is derived from an EMBL/GenBank/DDBJ whole genome shotgun (WGS) entry which is preliminary data.</text>
</comment>
<reference evidence="2 3" key="1">
    <citation type="submission" date="2011-10" db="EMBL/GenBank/DDBJ databases">
        <title>The Genome Sequence of Prevotella histicola F0411.</title>
        <authorList>
            <consortium name="The Broad Institute Genome Sequencing Platform"/>
            <person name="Earl A."/>
            <person name="Ward D."/>
            <person name="Feldgarden M."/>
            <person name="Gevers D."/>
            <person name="Izard J."/>
            <person name="Ganesan A."/>
            <person name="Blanton J.M."/>
            <person name="Baranova O.V."/>
            <person name="Tanner A.C."/>
            <person name="Mathney J.M.J."/>
            <person name="Dewhirst F.E."/>
            <person name="Young S.K."/>
            <person name="Zeng Q."/>
            <person name="Gargeya S."/>
            <person name="Fitzgerald M."/>
            <person name="Haas B."/>
            <person name="Abouelleil A."/>
            <person name="Alvarado L."/>
            <person name="Arachchi H.M."/>
            <person name="Berlin A."/>
            <person name="Brown A."/>
            <person name="Chapman S.B."/>
            <person name="Chen Z."/>
            <person name="Dunbar C."/>
            <person name="Freedman E."/>
            <person name="Gearin G."/>
            <person name="Gellesch M."/>
            <person name="Goldberg J."/>
            <person name="Griggs A."/>
            <person name="Gujja S."/>
            <person name="Heiman D."/>
            <person name="Howarth C."/>
            <person name="Larson L."/>
            <person name="Lui A."/>
            <person name="MacDonald P.J.P."/>
            <person name="Montmayeur A."/>
            <person name="Murphy C."/>
            <person name="Neiman D."/>
            <person name="Pearson M."/>
            <person name="Priest M."/>
            <person name="Roberts A."/>
            <person name="Saif S."/>
            <person name="Shea T."/>
            <person name="Shenoy N."/>
            <person name="Sisk P."/>
            <person name="Stolte C."/>
            <person name="Sykes S."/>
            <person name="Wortman J."/>
            <person name="Nusbaum C."/>
            <person name="Birren B."/>
        </authorList>
    </citation>
    <scope>NUCLEOTIDE SEQUENCE [LARGE SCALE GENOMIC DNA]</scope>
    <source>
        <strain evidence="2 3">F0411</strain>
    </source>
</reference>
<keyword evidence="3" id="KW-1185">Reference proteome</keyword>
<dbReference type="AlphaFoldDB" id="G6AH48"/>
<keyword evidence="1" id="KW-0732">Signal</keyword>
<dbReference type="EMBL" id="AFXP01000014">
    <property type="protein sequence ID" value="EHG15849.1"/>
    <property type="molecule type" value="Genomic_DNA"/>
</dbReference>
<protein>
    <submittedName>
        <fullName evidence="2">Uncharacterized protein</fullName>
    </submittedName>
</protein>
<name>G6AH48_9BACT</name>
<accession>G6AH48</accession>
<evidence type="ECO:0000256" key="1">
    <source>
        <dbReference type="SAM" id="SignalP"/>
    </source>
</evidence>
<dbReference type="HOGENOM" id="CLU_265260_0_0_10"/>
<proteinExistence type="predicted"/>
<dbReference type="Proteomes" id="UP000004597">
    <property type="component" value="Unassembled WGS sequence"/>
</dbReference>
<feature type="chain" id="PRO_5003485321" evidence="1">
    <location>
        <begin position="33"/>
        <end position="1262"/>
    </location>
</feature>
<evidence type="ECO:0000313" key="2">
    <source>
        <dbReference type="EMBL" id="EHG15849.1"/>
    </source>
</evidence>
<sequence>MLKFVQRWTLWAHRKKFALLCIASIMSIHITAQNVTISPQSGHLISGKTTNPNERGYVAGYGSYWVHNQLPLTFTVSGSPEFTSNDVMTKLSGGLKEYQGDLLLATLDFPEYACIALPRGYRIKSYTIVFKNDMDAMADKSVLDDVWADQSLTKRAPFGRILDWKVGEVKRKDVLTGTNPAIPTFVPGTEITIPTNSVGQEFTMTRTADDIGNRIFFAFAGNIKKARVGVLRIKHIEIKFAADDTFDVPLNPIGNTTNRVSLAESPFNVGKVDLGAITRRVKEGKTFYAYDANQLDDIDATALLYNEGAVSNGTWDATQGSKTISAVGYQGKYWYSIMEGTHYVEAPTNIKIRSGEGNRTTPIAYRIVGADITADYGMTNLHSGGFKIWYKDETTNTYYYLYTDGQWYNADYGIYWHMDEEGKIYYLYNNVKYYLSWFYTYTTGKYTIKSRSSSDGNDSYYGMKWAFDDAGLYVYAPINGIIQRLYLRGTNVDSQRFLFWNIPTKLPSVHRTLADDYFIPKDYKLTVYDKTGDNVLATANINASNKNQTISLTNLNNDAIKFKVENVNGDNPTALLQIKLKLQPLNPYLSEIDAVCKGNNGEEITRRFGSTDFKLGGEAFVYKVPKGFVGSNKARFVFREAKSDYADDTYGELSKNGDSRYSVVGSPYYSLIGGDLYGHKVDVMNHNYKDKITTDKVGNIPFKFNNAAELYNTNESTTGSYLYEQNFDMTIYTSSYDNVTTNKNGTITNTSQYGSFNEQNTEVEDLETKTMYLFAADETRYNIAPTTAETHRAYAYYDTKIKLQMADYTPKVTWEKVYDTTDYYKDDAHKDHNEAMVGAKITTTESGYDYADLLSRDETSGYLTVKQIQDAMQTSINNHDTGAPQSLSQVLYVDGSTLFSIVKPEVSANEKTIESLRGTLAKNALLYLPYRATSYAVNTNTAIKVKGSQDTFIGKGNVILTDKNPFFAPFSIQLDADKYAQFTRENTNTSRGRTIYNSVVLPYALTLDANGKHVNPTGTTPFEFTLSEMKANGLHYDGVQVASGRDYQATQQFKKITSGKSEANMPYYVTNDAAFGSGNISFIAIEKGALIEKSVRQDGLQKGATVTNMLAGSATNFTSKYSYSGAVLPRITNGNVFYFSRDKYVSLRNLRDPNLYIYPFRAVYEFDAGSSSHAKPFNSFVVTWDDTIDNTTDINGITQTNGLQVTTGRGQLTVSTGMETVLHIVSVAGHSLVNTTLKVGESVTYTLPAGIYLVNNKKVIVD</sequence>
<dbReference type="PATRIC" id="fig|857291.3.peg.1424"/>
<evidence type="ECO:0000313" key="3">
    <source>
        <dbReference type="Proteomes" id="UP000004597"/>
    </source>
</evidence>
<organism evidence="2 3">
    <name type="scientific">Prevotella histicola F0411</name>
    <dbReference type="NCBI Taxonomy" id="857291"/>
    <lineage>
        <taxon>Bacteria</taxon>
        <taxon>Pseudomonadati</taxon>
        <taxon>Bacteroidota</taxon>
        <taxon>Bacteroidia</taxon>
        <taxon>Bacteroidales</taxon>
        <taxon>Prevotellaceae</taxon>
        <taxon>Prevotella</taxon>
    </lineage>
</organism>
<feature type="signal peptide" evidence="1">
    <location>
        <begin position="1"/>
        <end position="32"/>
    </location>
</feature>
<gene>
    <name evidence="2" type="ORF">HMPREF9138_01425</name>
</gene>